<organism evidence="2 3">
    <name type="scientific">Pseudoxanthomonas winnipegensis</name>
    <dbReference type="NCBI Taxonomy" id="2480810"/>
    <lineage>
        <taxon>Bacteria</taxon>
        <taxon>Pseudomonadati</taxon>
        <taxon>Pseudomonadota</taxon>
        <taxon>Gammaproteobacteria</taxon>
        <taxon>Lysobacterales</taxon>
        <taxon>Lysobacteraceae</taxon>
        <taxon>Pseudoxanthomonas</taxon>
    </lineage>
</organism>
<protein>
    <submittedName>
        <fullName evidence="2">Benenodin family lasso peptide</fullName>
    </submittedName>
</protein>
<gene>
    <name evidence="2" type="ORF">EA655_19270</name>
</gene>
<comment type="caution">
    <text evidence="2">The sequence shown here is derived from an EMBL/GenBank/DDBJ whole genome shotgun (WGS) entry which is preliminary data.</text>
</comment>
<dbReference type="OrthoDB" id="5959210at2"/>
<accession>A0A4V2HF87</accession>
<feature type="region of interest" description="Disordered" evidence="1">
    <location>
        <begin position="1"/>
        <end position="21"/>
    </location>
</feature>
<proteinExistence type="predicted"/>
<dbReference type="Pfam" id="PF24178">
    <property type="entry name" value="Subterisin"/>
    <property type="match status" value="1"/>
</dbReference>
<dbReference type="NCBIfam" id="NF033522">
    <property type="entry name" value="lasso_benenodin"/>
    <property type="match status" value="1"/>
</dbReference>
<name>A0A4V2HF87_9GAMM</name>
<feature type="compositionally biased region" description="Basic and acidic residues" evidence="1">
    <location>
        <begin position="7"/>
        <end position="19"/>
    </location>
</feature>
<sequence>MTQPKETAMDTNEKARDTASTDIIELGVASVETRGGGALDGEILGNMPGDGISEG</sequence>
<evidence type="ECO:0000256" key="1">
    <source>
        <dbReference type="SAM" id="MobiDB-lite"/>
    </source>
</evidence>
<evidence type="ECO:0000313" key="3">
    <source>
        <dbReference type="Proteomes" id="UP000294164"/>
    </source>
</evidence>
<feature type="region of interest" description="Disordered" evidence="1">
    <location>
        <begin position="35"/>
        <end position="55"/>
    </location>
</feature>
<dbReference type="InterPro" id="IPR049805">
    <property type="entry name" value="Lasso_benenodin"/>
</dbReference>
<evidence type="ECO:0000313" key="2">
    <source>
        <dbReference type="EMBL" id="TAA36276.1"/>
    </source>
</evidence>
<dbReference type="EMBL" id="SHMG01000016">
    <property type="protein sequence ID" value="TAA36276.1"/>
    <property type="molecule type" value="Genomic_DNA"/>
</dbReference>
<dbReference type="Proteomes" id="UP000294164">
    <property type="component" value="Unassembled WGS sequence"/>
</dbReference>
<dbReference type="AlphaFoldDB" id="A0A4V2HF87"/>
<reference evidence="2 3" key="1">
    <citation type="submission" date="2019-02" db="EMBL/GenBank/DDBJ databases">
        <title>WGS of Pseudoxanthomonas species novum from clinical isolates.</title>
        <authorList>
            <person name="Bernier A.-M."/>
            <person name="Bernard K."/>
            <person name="Vachon A."/>
        </authorList>
    </citation>
    <scope>NUCLEOTIDE SEQUENCE [LARGE SCALE GENOMIC DNA]</scope>
    <source>
        <strain evidence="2 3">NML130969</strain>
    </source>
</reference>